<protein>
    <submittedName>
        <fullName evidence="2">Uncharacterized protein</fullName>
    </submittedName>
</protein>
<keyword evidence="3" id="KW-1185">Reference proteome</keyword>
<accession>C5KHR4</accession>
<dbReference type="GeneID" id="9061188"/>
<dbReference type="InParanoid" id="C5KHR4"/>
<organism evidence="3">
    <name type="scientific">Perkinsus marinus (strain ATCC 50983 / TXsc)</name>
    <dbReference type="NCBI Taxonomy" id="423536"/>
    <lineage>
        <taxon>Eukaryota</taxon>
        <taxon>Sar</taxon>
        <taxon>Alveolata</taxon>
        <taxon>Perkinsozoa</taxon>
        <taxon>Perkinsea</taxon>
        <taxon>Perkinsida</taxon>
        <taxon>Perkinsidae</taxon>
        <taxon>Perkinsus</taxon>
    </lineage>
</organism>
<reference evidence="2 3" key="1">
    <citation type="submission" date="2008-07" db="EMBL/GenBank/DDBJ databases">
        <authorList>
            <person name="El-Sayed N."/>
            <person name="Caler E."/>
            <person name="Inman J."/>
            <person name="Amedeo P."/>
            <person name="Hass B."/>
            <person name="Wortman J."/>
        </authorList>
    </citation>
    <scope>NUCLEOTIDE SEQUENCE [LARGE SCALE GENOMIC DNA]</scope>
    <source>
        <strain evidence="3">ATCC 50983 / TXsc</strain>
    </source>
</reference>
<evidence type="ECO:0000313" key="2">
    <source>
        <dbReference type="EMBL" id="EER16126.1"/>
    </source>
</evidence>
<sequence>MNQSAESVSRTKAVAIEAEEIGRGTLNEMHKQEGKAETVVDGDEGVDNDMLR</sequence>
<dbReference type="EMBL" id="GG673069">
    <property type="protein sequence ID" value="EER16126.1"/>
    <property type="molecule type" value="Genomic_DNA"/>
</dbReference>
<evidence type="ECO:0000256" key="1">
    <source>
        <dbReference type="SAM" id="MobiDB-lite"/>
    </source>
</evidence>
<feature type="compositionally biased region" description="Basic and acidic residues" evidence="1">
    <location>
        <begin position="28"/>
        <end position="38"/>
    </location>
</feature>
<gene>
    <name evidence="2" type="ORF">Pmar_PMAR003589</name>
</gene>
<feature type="compositionally biased region" description="Acidic residues" evidence="1">
    <location>
        <begin position="40"/>
        <end position="52"/>
    </location>
</feature>
<dbReference type="RefSeq" id="XP_002784330.1">
    <property type="nucleotide sequence ID" value="XM_002784284.1"/>
</dbReference>
<feature type="region of interest" description="Disordered" evidence="1">
    <location>
        <begin position="24"/>
        <end position="52"/>
    </location>
</feature>
<name>C5KHR4_PERM5</name>
<dbReference type="Gene3D" id="1.20.5.110">
    <property type="match status" value="1"/>
</dbReference>
<dbReference type="Proteomes" id="UP000007800">
    <property type="component" value="Unassembled WGS sequence"/>
</dbReference>
<evidence type="ECO:0000313" key="3">
    <source>
        <dbReference type="Proteomes" id="UP000007800"/>
    </source>
</evidence>
<dbReference type="AlphaFoldDB" id="C5KHR4"/>
<dbReference type="SUPFAM" id="SSF58038">
    <property type="entry name" value="SNARE fusion complex"/>
    <property type="match status" value="1"/>
</dbReference>
<proteinExistence type="predicted"/>